<dbReference type="Pfam" id="PF13191">
    <property type="entry name" value="AAA_16"/>
    <property type="match status" value="1"/>
</dbReference>
<comment type="caution">
    <text evidence="5">The sequence shown here is derived from an EMBL/GenBank/DDBJ whole genome shotgun (WGS) entry which is preliminary data.</text>
</comment>
<dbReference type="Gene3D" id="3.30.200.20">
    <property type="entry name" value="Phosphorylase Kinase, domain 1"/>
    <property type="match status" value="1"/>
</dbReference>
<evidence type="ECO:0000313" key="5">
    <source>
        <dbReference type="EMBL" id="KYF46774.1"/>
    </source>
</evidence>
<dbReference type="EMBL" id="JELX01004600">
    <property type="protein sequence ID" value="KYF46774.1"/>
    <property type="molecule type" value="Genomic_DNA"/>
</dbReference>
<keyword evidence="2" id="KW-0067">ATP-binding</keyword>
<dbReference type="PROSITE" id="PS50011">
    <property type="entry name" value="PROTEIN_KINASE_DOM"/>
    <property type="match status" value="1"/>
</dbReference>
<reference evidence="5 6" key="1">
    <citation type="submission" date="2014-02" db="EMBL/GenBank/DDBJ databases">
        <title>The small core and large imbalanced accessory genome model reveals a collaborative survival strategy of Sorangium cellulosum strains in nature.</title>
        <authorList>
            <person name="Han K."/>
            <person name="Peng R."/>
            <person name="Blom J."/>
            <person name="Li Y.-Z."/>
        </authorList>
    </citation>
    <scope>NUCLEOTIDE SEQUENCE [LARGE SCALE GENOMIC DNA]</scope>
    <source>
        <strain evidence="5 6">So0157-18</strain>
    </source>
</reference>
<dbReference type="GO" id="GO:0005524">
    <property type="term" value="F:ATP binding"/>
    <property type="evidence" value="ECO:0007669"/>
    <property type="project" value="UniProtKB-KW"/>
</dbReference>
<dbReference type="SUPFAM" id="SSF56112">
    <property type="entry name" value="Protein kinase-like (PK-like)"/>
    <property type="match status" value="1"/>
</dbReference>
<evidence type="ECO:0000256" key="3">
    <source>
        <dbReference type="SAM" id="MobiDB-lite"/>
    </source>
</evidence>
<feature type="domain" description="Protein kinase" evidence="4">
    <location>
        <begin position="15"/>
        <end position="277"/>
    </location>
</feature>
<dbReference type="GO" id="GO:0004672">
    <property type="term" value="F:protein kinase activity"/>
    <property type="evidence" value="ECO:0007669"/>
    <property type="project" value="InterPro"/>
</dbReference>
<sequence>MERVLTPGEVIAARFQVERPIAHGGMSTVVRAVDRADGQPVALKLLELPRGNPEALSRFEREAALLERVRHPRVVRYVGRGALGEGQAYLAMQWLEGEDLRSALERGPLAASDARRVLECAAEALGAVHEAGIVHRDIKPANLFLRGGSSADVVLLDFGIARPMEGTKQLTMTGTLLGTPQYMAPEQITEAGKIRPATDVFALGSIFYECLTGRAAFAAPHLLGVLARILYDDPTPLRAARRGIPKAWEDLVMRMLSRDAERRPRDGAALLRLLSSLPPAEEEGPALTSLQRLSPSPEGDEQTLVSVVLVVFGGAEGAAATEGRVESARRALGRAGFSVEELSDGSILAAVSSHGTATDQVRIASRGALYLRELWPEAQIAVVTGRALMGRTTRMGEAVDRALSLLEGRSCEAQEGIWMDALTAGLLDTRFVTVNSAGATLLLEERSEAGSGRLLLGKPTPCVGREVELTELEGLLGRAIEDREPQGVLVLGPPGTGKSRLWGEFTRRFRGTYPDVVLLVGRGDPLTAGSPYGLLREALRRHAGLDEIGDPEDARAALMSRLCARVEEGNRRRVGEFLGELCGVPFPAEGSPPLLAARNDAQVMEDQIGQAFSKWLAAECSAAPVVMVLEDLQWGDALTVKLVRSVLREAGDIPLFVLALGRPETRDIFPAVASSRLHEMALRPLGRRAIERLIKGVLGDALGPESVERIVKLSEGNALFLEELIRAAAEGKTGEAPETVVAILQARLSRLSVVERRILRAASIVGETFWVGALKRICAAWGAVDDVDGWLARLAEAELVERHKQSRFHRELELGFRHALVRDAAYGLLTEADRRSGHTATGEWLEGVGEADAMVLAGHAKEGGDLERAAVFYVRAAADSLGRNDLKEASQRAARGLGCGPEGATRGELLAIQAVAKYGLGVWPESASAGLAALGLLPRGSYWWCRTAERLIHALPQVGDIPNFMRLAEDVCRVEPTAEVTSALVCALANLNYVLTVLFRGELTRECGAALARLERGGLEEPRSKGTALQWRAAVNVCTGSDPCRALRLAEQAIDVLSQGKVQHELCMSSVMHGLALRALGDIDAGEKTMRAALAVAERIQDGYQLANTRLYLGEMLLERADAAAFDEAEQLAHDVLDASVGALYEASARRVLAEVALFRRDPVLAHAHAEQSVEIAGELGGLYTYQYVTSQLRALLANGRVAEARDVARNRIESFKQWEGGGYLEVPFRLAAAEALFAGGDRAAAEEALRETLRQIELRAANIPDEAARARYLARRENFRAFALARAWSG</sequence>
<protein>
    <recommendedName>
        <fullName evidence="4">Protein kinase domain-containing protein</fullName>
    </recommendedName>
</protein>
<organism evidence="5 6">
    <name type="scientific">Sorangium cellulosum</name>
    <name type="common">Polyangium cellulosum</name>
    <dbReference type="NCBI Taxonomy" id="56"/>
    <lineage>
        <taxon>Bacteria</taxon>
        <taxon>Pseudomonadati</taxon>
        <taxon>Myxococcota</taxon>
        <taxon>Polyangia</taxon>
        <taxon>Polyangiales</taxon>
        <taxon>Polyangiaceae</taxon>
        <taxon>Sorangium</taxon>
    </lineage>
</organism>
<accession>A0A150NYA4</accession>
<dbReference type="Pfam" id="PF00069">
    <property type="entry name" value="Pkinase"/>
    <property type="match status" value="1"/>
</dbReference>
<keyword evidence="1" id="KW-0547">Nucleotide-binding</keyword>
<dbReference type="InterPro" id="IPR008271">
    <property type="entry name" value="Ser/Thr_kinase_AS"/>
</dbReference>
<dbReference type="Gene3D" id="3.40.50.300">
    <property type="entry name" value="P-loop containing nucleotide triphosphate hydrolases"/>
    <property type="match status" value="1"/>
</dbReference>
<evidence type="ECO:0000256" key="1">
    <source>
        <dbReference type="ARBA" id="ARBA00022741"/>
    </source>
</evidence>
<evidence type="ECO:0000256" key="2">
    <source>
        <dbReference type="ARBA" id="ARBA00022840"/>
    </source>
</evidence>
<gene>
    <name evidence="5" type="ORF">BE04_15270</name>
</gene>
<evidence type="ECO:0000313" key="6">
    <source>
        <dbReference type="Proteomes" id="UP000075604"/>
    </source>
</evidence>
<dbReference type="CDD" id="cd14014">
    <property type="entry name" value="STKc_PknB_like"/>
    <property type="match status" value="1"/>
</dbReference>
<feature type="region of interest" description="Disordered" evidence="3">
    <location>
        <begin position="280"/>
        <end position="299"/>
    </location>
</feature>
<dbReference type="GO" id="GO:0004016">
    <property type="term" value="F:adenylate cyclase activity"/>
    <property type="evidence" value="ECO:0007669"/>
    <property type="project" value="TreeGrafter"/>
</dbReference>
<dbReference type="SUPFAM" id="SSF52540">
    <property type="entry name" value="P-loop containing nucleoside triphosphate hydrolases"/>
    <property type="match status" value="1"/>
</dbReference>
<proteinExistence type="predicted"/>
<dbReference type="PROSITE" id="PS00108">
    <property type="entry name" value="PROTEIN_KINASE_ST"/>
    <property type="match status" value="1"/>
</dbReference>
<dbReference type="SMART" id="SM00220">
    <property type="entry name" value="S_TKc"/>
    <property type="match status" value="1"/>
</dbReference>
<dbReference type="InterPro" id="IPR011009">
    <property type="entry name" value="Kinase-like_dom_sf"/>
</dbReference>
<evidence type="ECO:0000259" key="4">
    <source>
        <dbReference type="PROSITE" id="PS50011"/>
    </source>
</evidence>
<dbReference type="GO" id="GO:0005737">
    <property type="term" value="C:cytoplasm"/>
    <property type="evidence" value="ECO:0007669"/>
    <property type="project" value="TreeGrafter"/>
</dbReference>
<dbReference type="InterPro" id="IPR027417">
    <property type="entry name" value="P-loop_NTPase"/>
</dbReference>
<dbReference type="InterPro" id="IPR000719">
    <property type="entry name" value="Prot_kinase_dom"/>
</dbReference>
<name>A0A150NYA4_SORCE</name>
<dbReference type="PANTHER" id="PTHR16305:SF28">
    <property type="entry name" value="GUANYLATE CYCLASE DOMAIN-CONTAINING PROTEIN"/>
    <property type="match status" value="1"/>
</dbReference>
<dbReference type="PANTHER" id="PTHR16305">
    <property type="entry name" value="TESTICULAR SOLUBLE ADENYLYL CYCLASE"/>
    <property type="match status" value="1"/>
</dbReference>
<dbReference type="Proteomes" id="UP000075604">
    <property type="component" value="Unassembled WGS sequence"/>
</dbReference>
<dbReference type="Gene3D" id="1.10.510.10">
    <property type="entry name" value="Transferase(Phosphotransferase) domain 1"/>
    <property type="match status" value="1"/>
</dbReference>
<dbReference type="InterPro" id="IPR041664">
    <property type="entry name" value="AAA_16"/>
</dbReference>